<sequence length="352" mass="38090">MDDQIAAASTAVRDIALGQQRRHIFECIDGHTAGNPVRLVVEGRPALRDGSMSERRQEFLATCDWIRTGLMFEPRGHDMMSGGFFYPPQSPEADVGILFIETSGCLPMCGHGTIGLLTFGLEYGHIVPKTPGQLVVEVPAGTLRIDYAMDAGRVHSVKIRNVPSYLAIRDLAIEVPGFGPLTLDVAYGGNYYAIVEPQGAYTGLDALGAARLIELSRTIRSLVRDMVEPVHPIDPTIRGVSHVLWADAPSAPDADGRNAVFYGERAIDRSPCGTGTSARMAQLAARGRLSVGDSYVHESYIRSRFIGRVETATTLGEFPAIVPSIEGSAYATGFNRLWIDDDEPFPAGFVVV</sequence>
<comment type="similarity">
    <text evidence="1">Belongs to the proline racemase family.</text>
</comment>
<proteinExistence type="inferred from homology"/>
<evidence type="ECO:0000313" key="3">
    <source>
        <dbReference type="Proteomes" id="UP001597110"/>
    </source>
</evidence>
<dbReference type="SUPFAM" id="SSF54506">
    <property type="entry name" value="Diaminopimelate epimerase-like"/>
    <property type="match status" value="1"/>
</dbReference>
<organism evidence="2 3">
    <name type="scientific">Lysobacter brunescens</name>
    <dbReference type="NCBI Taxonomy" id="262323"/>
    <lineage>
        <taxon>Bacteria</taxon>
        <taxon>Pseudomonadati</taxon>
        <taxon>Pseudomonadota</taxon>
        <taxon>Gammaproteobacteria</taxon>
        <taxon>Lysobacterales</taxon>
        <taxon>Lysobacteraceae</taxon>
        <taxon>Lysobacter</taxon>
    </lineage>
</organism>
<dbReference type="Gene3D" id="3.10.310.10">
    <property type="entry name" value="Diaminopimelate Epimerase, Chain A, domain 1"/>
    <property type="match status" value="2"/>
</dbReference>
<keyword evidence="3" id="KW-1185">Reference proteome</keyword>
<dbReference type="PANTHER" id="PTHR33442:SF5">
    <property type="entry name" value="BIFUNCTIONAL TRANS-3-HYDROXY-L-PROLINE DEHYDRATASE_2-EPIMERASE"/>
    <property type="match status" value="1"/>
</dbReference>
<dbReference type="Pfam" id="PF05544">
    <property type="entry name" value="Pro_racemase"/>
    <property type="match status" value="1"/>
</dbReference>
<dbReference type="NCBIfam" id="NF010578">
    <property type="entry name" value="PRK13971.1"/>
    <property type="match status" value="1"/>
</dbReference>
<comment type="caution">
    <text evidence="2">The sequence shown here is derived from an EMBL/GenBank/DDBJ whole genome shotgun (WGS) entry which is preliminary data.</text>
</comment>
<dbReference type="EC" id="5.1.1.8" evidence="2"/>
<evidence type="ECO:0000313" key="2">
    <source>
        <dbReference type="EMBL" id="MFD0727022.1"/>
    </source>
</evidence>
<dbReference type="GO" id="GO:0047580">
    <property type="term" value="F:4-hydroxyproline epimerase activity"/>
    <property type="evidence" value="ECO:0007669"/>
    <property type="project" value="UniProtKB-EC"/>
</dbReference>
<dbReference type="RefSeq" id="WP_386825366.1">
    <property type="nucleotide sequence ID" value="NZ_JBHTIF010000003.1"/>
</dbReference>
<keyword evidence="2" id="KW-0413">Isomerase</keyword>
<protein>
    <submittedName>
        <fullName evidence="2">4-hydroxyproline epimerase</fullName>
        <ecNumber evidence="2">5.1.1.8</ecNumber>
    </submittedName>
</protein>
<reference evidence="3" key="1">
    <citation type="journal article" date="2019" name="Int. J. Syst. Evol. Microbiol.">
        <title>The Global Catalogue of Microorganisms (GCM) 10K type strain sequencing project: providing services to taxonomists for standard genome sequencing and annotation.</title>
        <authorList>
            <consortium name="The Broad Institute Genomics Platform"/>
            <consortium name="The Broad Institute Genome Sequencing Center for Infectious Disease"/>
            <person name="Wu L."/>
            <person name="Ma J."/>
        </authorList>
    </citation>
    <scope>NUCLEOTIDE SEQUENCE [LARGE SCALE GENOMIC DNA]</scope>
    <source>
        <strain evidence="3">CCUG 55585</strain>
    </source>
</reference>
<name>A0ABW2YER5_9GAMM</name>
<gene>
    <name evidence="2" type="ORF">ACFQ0E_15615</name>
</gene>
<dbReference type="Proteomes" id="UP001597110">
    <property type="component" value="Unassembled WGS sequence"/>
</dbReference>
<dbReference type="SFLD" id="SFLDS00028">
    <property type="entry name" value="Proline_Racemase"/>
    <property type="match status" value="1"/>
</dbReference>
<dbReference type="EMBL" id="JBHTIF010000003">
    <property type="protein sequence ID" value="MFD0727022.1"/>
    <property type="molecule type" value="Genomic_DNA"/>
</dbReference>
<dbReference type="PIRSF" id="PIRSF029792">
    <property type="entry name" value="Pro_racemase"/>
    <property type="match status" value="1"/>
</dbReference>
<dbReference type="PANTHER" id="PTHR33442">
    <property type="entry name" value="TRANS-3-HYDROXY-L-PROLINE DEHYDRATASE"/>
    <property type="match status" value="1"/>
</dbReference>
<dbReference type="InterPro" id="IPR008794">
    <property type="entry name" value="Pro_racemase_fam"/>
</dbReference>
<accession>A0ABW2YER5</accession>
<evidence type="ECO:0000256" key="1">
    <source>
        <dbReference type="ARBA" id="ARBA00007529"/>
    </source>
</evidence>